<protein>
    <submittedName>
        <fullName evidence="1">Uncharacterized protein</fullName>
    </submittedName>
</protein>
<dbReference type="AlphaFoldDB" id="A0A182UWG2"/>
<evidence type="ECO:0000313" key="1">
    <source>
        <dbReference type="EnsemblMetazoa" id="AMEM004829-PA"/>
    </source>
</evidence>
<organism evidence="1 2">
    <name type="scientific">Anopheles merus</name>
    <name type="common">Mosquito</name>
    <dbReference type="NCBI Taxonomy" id="30066"/>
    <lineage>
        <taxon>Eukaryota</taxon>
        <taxon>Metazoa</taxon>
        <taxon>Ecdysozoa</taxon>
        <taxon>Arthropoda</taxon>
        <taxon>Hexapoda</taxon>
        <taxon>Insecta</taxon>
        <taxon>Pterygota</taxon>
        <taxon>Neoptera</taxon>
        <taxon>Endopterygota</taxon>
        <taxon>Diptera</taxon>
        <taxon>Nematocera</taxon>
        <taxon>Culicoidea</taxon>
        <taxon>Culicidae</taxon>
        <taxon>Anophelinae</taxon>
        <taxon>Anopheles</taxon>
    </lineage>
</organism>
<keyword evidence="2" id="KW-1185">Reference proteome</keyword>
<name>A0A182UWG2_ANOME</name>
<dbReference type="Proteomes" id="UP000075903">
    <property type="component" value="Unassembled WGS sequence"/>
</dbReference>
<dbReference type="VEuPathDB" id="VectorBase:AMEM004829"/>
<proteinExistence type="predicted"/>
<dbReference type="EnsemblMetazoa" id="AMEM004829-RA">
    <property type="protein sequence ID" value="AMEM004829-PA"/>
    <property type="gene ID" value="AMEM004829"/>
</dbReference>
<reference evidence="1" key="1">
    <citation type="submission" date="2020-05" db="UniProtKB">
        <authorList>
            <consortium name="EnsemblMetazoa"/>
        </authorList>
    </citation>
    <scope>IDENTIFICATION</scope>
    <source>
        <strain evidence="1">MAF</strain>
    </source>
</reference>
<accession>A0A182UWG2</accession>
<evidence type="ECO:0000313" key="2">
    <source>
        <dbReference type="Proteomes" id="UP000075903"/>
    </source>
</evidence>
<sequence>MIARLDVIGPLPTQDRRWFAKWYFVLLKKKNKHPPVYMLANADEYEDGTWHGLSRVKVIRDVNGFRFSCALLASCAVSTAEWANAAANAGAGRCRRHQHRFVHRKRCVADRSSHRHTANTARPNYTTTRRHGEVVRQKATGHGGRRMVIRYNQSAERRRHVAAKVEW</sequence>